<comment type="caution">
    <text evidence="2">The sequence shown here is derived from an EMBL/GenBank/DDBJ whole genome shotgun (WGS) entry which is preliminary data.</text>
</comment>
<gene>
    <name evidence="2" type="ORF">F8O02_06540</name>
</gene>
<name>A0A7C8BN22_9MICO</name>
<dbReference type="EMBL" id="WBKA01000004">
    <property type="protein sequence ID" value="KAB1631971.1"/>
    <property type="molecule type" value="Genomic_DNA"/>
</dbReference>
<proteinExistence type="predicted"/>
<protein>
    <submittedName>
        <fullName evidence="2">Uncharacterized protein</fullName>
    </submittedName>
</protein>
<evidence type="ECO:0000313" key="2">
    <source>
        <dbReference type="EMBL" id="KAB1631971.1"/>
    </source>
</evidence>
<dbReference type="RefSeq" id="WP_158036440.1">
    <property type="nucleotide sequence ID" value="NZ_BAAAZV010000020.1"/>
</dbReference>
<keyword evidence="3" id="KW-1185">Reference proteome</keyword>
<sequence length="67" mass="7009">MTSAPSATISDALDELVANPIKVGSPGRREPRLFGQAEDQRPPLVLANALTDSPTEKPIPSELALAS</sequence>
<evidence type="ECO:0000256" key="1">
    <source>
        <dbReference type="SAM" id="MobiDB-lite"/>
    </source>
</evidence>
<dbReference type="Proteomes" id="UP000481339">
    <property type="component" value="Unassembled WGS sequence"/>
</dbReference>
<feature type="region of interest" description="Disordered" evidence="1">
    <location>
        <begin position="21"/>
        <end position="41"/>
    </location>
</feature>
<reference evidence="2 3" key="1">
    <citation type="submission" date="2019-09" db="EMBL/GenBank/DDBJ databases">
        <title>Phylogeny of genus Pseudoclavibacter and closely related genus.</title>
        <authorList>
            <person name="Li Y."/>
        </authorList>
    </citation>
    <scope>NUCLEOTIDE SEQUENCE [LARGE SCALE GENOMIC DNA]</scope>
    <source>
        <strain evidence="2 3">JCM 16921</strain>
    </source>
</reference>
<organism evidence="2 3">
    <name type="scientific">Pseudoclavibacter caeni</name>
    <dbReference type="NCBI Taxonomy" id="908846"/>
    <lineage>
        <taxon>Bacteria</taxon>
        <taxon>Bacillati</taxon>
        <taxon>Actinomycetota</taxon>
        <taxon>Actinomycetes</taxon>
        <taxon>Micrococcales</taxon>
        <taxon>Microbacteriaceae</taxon>
        <taxon>Pseudoclavibacter</taxon>
    </lineage>
</organism>
<evidence type="ECO:0000313" key="3">
    <source>
        <dbReference type="Proteomes" id="UP000481339"/>
    </source>
</evidence>
<accession>A0A7C8BN22</accession>
<dbReference type="AlphaFoldDB" id="A0A7C8BN22"/>